<evidence type="ECO:0000256" key="1">
    <source>
        <dbReference type="ARBA" id="ARBA00004123"/>
    </source>
</evidence>
<dbReference type="GO" id="GO:0046983">
    <property type="term" value="F:protein dimerization activity"/>
    <property type="evidence" value="ECO:0007669"/>
    <property type="project" value="InterPro"/>
</dbReference>
<feature type="compositionally biased region" description="Acidic residues" evidence="6">
    <location>
        <begin position="538"/>
        <end position="557"/>
    </location>
</feature>
<proteinExistence type="predicted"/>
<keyword evidence="3" id="KW-0863">Zinc-finger</keyword>
<dbReference type="AlphaFoldDB" id="A0A6A5GMP7"/>
<evidence type="ECO:0000313" key="8">
    <source>
        <dbReference type="EMBL" id="KAF1755815.1"/>
    </source>
</evidence>
<keyword evidence="5" id="KW-0539">Nucleus</keyword>
<dbReference type="PANTHER" id="PTHR46481:SF10">
    <property type="entry name" value="ZINC FINGER BED DOMAIN-CONTAINING PROTEIN 39"/>
    <property type="match status" value="1"/>
</dbReference>
<comment type="caution">
    <text evidence="8">The sequence shown here is derived from an EMBL/GenBank/DDBJ whole genome shotgun (WGS) entry which is preliminary data.</text>
</comment>
<feature type="region of interest" description="Disordered" evidence="6">
    <location>
        <begin position="529"/>
        <end position="585"/>
    </location>
</feature>
<evidence type="ECO:0000256" key="4">
    <source>
        <dbReference type="ARBA" id="ARBA00022833"/>
    </source>
</evidence>
<evidence type="ECO:0000256" key="6">
    <source>
        <dbReference type="SAM" id="MobiDB-lite"/>
    </source>
</evidence>
<feature type="domain" description="HAT C-terminal dimerisation" evidence="7">
    <location>
        <begin position="459"/>
        <end position="521"/>
    </location>
</feature>
<dbReference type="GO" id="GO:0005634">
    <property type="term" value="C:nucleus"/>
    <property type="evidence" value="ECO:0007669"/>
    <property type="project" value="UniProtKB-SubCell"/>
</dbReference>
<feature type="compositionally biased region" description="Low complexity" evidence="6">
    <location>
        <begin position="24"/>
        <end position="33"/>
    </location>
</feature>
<name>A0A6A5GMP7_CAERE</name>
<evidence type="ECO:0000256" key="5">
    <source>
        <dbReference type="ARBA" id="ARBA00023242"/>
    </source>
</evidence>
<evidence type="ECO:0000256" key="2">
    <source>
        <dbReference type="ARBA" id="ARBA00022723"/>
    </source>
</evidence>
<evidence type="ECO:0000313" key="9">
    <source>
        <dbReference type="Proteomes" id="UP000483820"/>
    </source>
</evidence>
<dbReference type="RefSeq" id="XP_053583742.1">
    <property type="nucleotide sequence ID" value="XM_053728970.1"/>
</dbReference>
<dbReference type="InterPro" id="IPR008906">
    <property type="entry name" value="HATC_C_dom"/>
</dbReference>
<dbReference type="EMBL" id="WUAV01000004">
    <property type="protein sequence ID" value="KAF1755815.1"/>
    <property type="molecule type" value="Genomic_DNA"/>
</dbReference>
<keyword evidence="4" id="KW-0862">Zinc</keyword>
<dbReference type="CTD" id="9806897"/>
<evidence type="ECO:0000259" key="7">
    <source>
        <dbReference type="Pfam" id="PF05699"/>
    </source>
</evidence>
<gene>
    <name evidence="8" type="ORF">GCK72_012265</name>
</gene>
<sequence length="585" mass="65701">MIAHIRSAHSKELSDKIMSRASRKSSSSKPASSYSAANDAFILSICTSNVSFRFVKNEFFKKFVRILDPNYKLISPDAIRRKLIENVGDYKRKIKVELRDMIKCFISLDGWDGKNENSSIYAVYLYFLDSNFERKKILLGLRQLEKKGTANNIGDLTLEMLKEYDVDISKVIGGLTDAGSNIKSFLEKNDLFHVHCLAHSLALILKNASEMPSIARVLTKVNRLASHLSRSKSGRTTFRERSIALKLEGRIPLPFCVTRWGGCCLLAKSYLAHYQSISSLSNFQCYLLDASEKKTLENFVEYTNPYIESIAQAETDSSFASSLLVQYASLHHFISAQDQRNHLVHCLSIETLERYTKYLENDVCLFATYADPRYAYMTNVLNTLKWEAVEEMVELYCESFRAPSCQPATTPPPPKKMKLAESNFLRFVEAQTESVNSGSTKKEIVEYESLIQSARPPIQSCPLNFWLTHSTRFPKLSILASHFLSIPLSSAQVERLFSRCGELMSSSRRNRLKSITVNDMLLNAALGQMSLQEKKEDEDSSVSESGDDSEEESDSSADDSNGQTAPPSDSNGQAGSTVTIIDATN</sequence>
<organism evidence="8 9">
    <name type="scientific">Caenorhabditis remanei</name>
    <name type="common">Caenorhabditis vulgaris</name>
    <dbReference type="NCBI Taxonomy" id="31234"/>
    <lineage>
        <taxon>Eukaryota</taxon>
        <taxon>Metazoa</taxon>
        <taxon>Ecdysozoa</taxon>
        <taxon>Nematoda</taxon>
        <taxon>Chromadorea</taxon>
        <taxon>Rhabditida</taxon>
        <taxon>Rhabditina</taxon>
        <taxon>Rhabditomorpha</taxon>
        <taxon>Rhabditoidea</taxon>
        <taxon>Rhabditidae</taxon>
        <taxon>Peloderinae</taxon>
        <taxon>Caenorhabditis</taxon>
    </lineage>
</organism>
<feature type="region of interest" description="Disordered" evidence="6">
    <location>
        <begin position="1"/>
        <end position="33"/>
    </location>
</feature>
<evidence type="ECO:0000256" key="3">
    <source>
        <dbReference type="ARBA" id="ARBA00022771"/>
    </source>
</evidence>
<dbReference type="KEGG" id="crq:GCK72_012265"/>
<accession>A0A6A5GMP7</accession>
<dbReference type="Pfam" id="PF05699">
    <property type="entry name" value="Dimer_Tnp_hAT"/>
    <property type="match status" value="1"/>
</dbReference>
<keyword evidence="2" id="KW-0479">Metal-binding</keyword>
<dbReference type="InterPro" id="IPR012337">
    <property type="entry name" value="RNaseH-like_sf"/>
</dbReference>
<protein>
    <recommendedName>
        <fullName evidence="7">HAT C-terminal dimerisation domain-containing protein</fullName>
    </recommendedName>
</protein>
<dbReference type="GeneID" id="9806897"/>
<dbReference type="GO" id="GO:0008270">
    <property type="term" value="F:zinc ion binding"/>
    <property type="evidence" value="ECO:0007669"/>
    <property type="project" value="UniProtKB-KW"/>
</dbReference>
<dbReference type="InterPro" id="IPR052035">
    <property type="entry name" value="ZnF_BED_domain_contain"/>
</dbReference>
<reference evidence="8 9" key="1">
    <citation type="submission" date="2019-12" db="EMBL/GenBank/DDBJ databases">
        <title>Chromosome-level assembly of the Caenorhabditis remanei genome.</title>
        <authorList>
            <person name="Teterina A.A."/>
            <person name="Willis J.H."/>
            <person name="Phillips P.C."/>
        </authorList>
    </citation>
    <scope>NUCLEOTIDE SEQUENCE [LARGE SCALE GENOMIC DNA]</scope>
    <source>
        <strain evidence="8 9">PX506</strain>
        <tissue evidence="8">Whole organism</tissue>
    </source>
</reference>
<feature type="compositionally biased region" description="Polar residues" evidence="6">
    <location>
        <begin position="561"/>
        <end position="585"/>
    </location>
</feature>
<dbReference type="SUPFAM" id="SSF53098">
    <property type="entry name" value="Ribonuclease H-like"/>
    <property type="match status" value="1"/>
</dbReference>
<dbReference type="Proteomes" id="UP000483820">
    <property type="component" value="Chromosome IV"/>
</dbReference>
<feature type="compositionally biased region" description="Basic and acidic residues" evidence="6">
    <location>
        <begin position="9"/>
        <end position="18"/>
    </location>
</feature>
<comment type="subcellular location">
    <subcellularLocation>
        <location evidence="1">Nucleus</location>
    </subcellularLocation>
</comment>
<dbReference type="PANTHER" id="PTHR46481">
    <property type="entry name" value="ZINC FINGER BED DOMAIN-CONTAINING PROTEIN 4"/>
    <property type="match status" value="1"/>
</dbReference>